<dbReference type="AlphaFoldDB" id="A0A8B7HEJ8"/>
<dbReference type="InterPro" id="IPR000504">
    <property type="entry name" value="RRM_dom"/>
</dbReference>
<keyword evidence="4" id="KW-1185">Reference proteome</keyword>
<dbReference type="GeneID" id="105879609"/>
<dbReference type="Gene3D" id="3.30.70.330">
    <property type="match status" value="1"/>
</dbReference>
<evidence type="ECO:0000256" key="1">
    <source>
        <dbReference type="PROSITE-ProRule" id="PRU00176"/>
    </source>
</evidence>
<dbReference type="InterPro" id="IPR035979">
    <property type="entry name" value="RBD_domain_sf"/>
</dbReference>
<evidence type="ECO:0000313" key="3">
    <source>
        <dbReference type="Ensembl" id="ENSMICP00000001898.2"/>
    </source>
</evidence>
<dbReference type="PANTHER" id="PTHR15225:SF8">
    <property type="entry name" value="RNA-BINDING PROTEIN 43"/>
    <property type="match status" value="1"/>
</dbReference>
<dbReference type="RefSeq" id="XP_012635433.1">
    <property type="nucleotide sequence ID" value="XM_012779979.2"/>
</dbReference>
<evidence type="ECO:0000313" key="4">
    <source>
        <dbReference type="Proteomes" id="UP000694394"/>
    </source>
</evidence>
<dbReference type="OrthoDB" id="9948435at2759"/>
<reference evidence="3" key="3">
    <citation type="submission" date="2025-09" db="UniProtKB">
        <authorList>
            <consortium name="Ensembl"/>
        </authorList>
    </citation>
    <scope>IDENTIFICATION</scope>
</reference>
<accession>A0A8B7HEJ8</accession>
<dbReference type="PANTHER" id="PTHR15225">
    <property type="entry name" value="INTERFERON-INDUCED PROTEIN 35/NMI N-MYC/STAT INTERACTING PROTEIN"/>
    <property type="match status" value="1"/>
</dbReference>
<name>A0A8B7HEJ8_MICMU</name>
<dbReference type="InterPro" id="IPR012677">
    <property type="entry name" value="Nucleotide-bd_a/b_plait_sf"/>
</dbReference>
<organism evidence="3 4">
    <name type="scientific">Microcebus murinus</name>
    <name type="common">Gray mouse lemur</name>
    <name type="synonym">Lemur murinus</name>
    <dbReference type="NCBI Taxonomy" id="30608"/>
    <lineage>
        <taxon>Eukaryota</taxon>
        <taxon>Metazoa</taxon>
        <taxon>Chordata</taxon>
        <taxon>Craniata</taxon>
        <taxon>Vertebrata</taxon>
        <taxon>Euteleostomi</taxon>
        <taxon>Mammalia</taxon>
        <taxon>Eutheria</taxon>
        <taxon>Euarchontoglires</taxon>
        <taxon>Primates</taxon>
        <taxon>Strepsirrhini</taxon>
        <taxon>Lemuriformes</taxon>
        <taxon>Cheirogaleidae</taxon>
        <taxon>Microcebus</taxon>
    </lineage>
</organism>
<sequence>MASVLNVTKSKASERTIVVGGLPVDLLSARSLVLLVKSYFQDIKNEGGEVEDVIYPTRTKGIAYVIFKEKKVAENVIGQKKHQLAGQVGGAPFQVSRFGVEVFSSVKATLDLSVFRSQVVLESLVMNLKKNIPTLSFSTLKHNGRISVEGSFLDIKKLKESLLLKARCLLDKTRNCTTEERKWNRPSPQRNLQKNPKSLESFRTLVPEAARSREMLVLDTDVFLYLKHKCAFYERTLNKFHIRSQEREEGGITTICLKPVCSQPNETKRVKEFIEKHSCALHLTLRKETFILEGKENREKRTLNQACEQLSWRYPKVLINFYRTHIDIIGSSSDTYLFKKEVMKLIGQKVT</sequence>
<dbReference type="CTD" id="375287"/>
<dbReference type="SUPFAM" id="SSF54928">
    <property type="entry name" value="RNA-binding domain, RBD"/>
    <property type="match status" value="1"/>
</dbReference>
<gene>
    <name evidence="3" type="primary">RBM43</name>
</gene>
<proteinExistence type="predicted"/>
<reference evidence="3" key="2">
    <citation type="submission" date="2025-08" db="UniProtKB">
        <authorList>
            <consortium name="Ensembl"/>
        </authorList>
    </citation>
    <scope>IDENTIFICATION</scope>
</reference>
<dbReference type="PROSITE" id="PS50102">
    <property type="entry name" value="RRM"/>
    <property type="match status" value="1"/>
</dbReference>
<dbReference type="GeneTree" id="ENSGT00530000063686"/>
<reference evidence="3" key="1">
    <citation type="submission" date="2016-12" db="EMBL/GenBank/DDBJ databases">
        <title>Mouse lemur reference genome and diversity panel.</title>
        <authorList>
            <person name="Harris R."/>
            <person name="Larsen P."/>
            <person name="Liu Y."/>
            <person name="Hughes D.S."/>
            <person name="Murali S."/>
            <person name="Raveendran M."/>
            <person name="Korchina V."/>
            <person name="Wang M."/>
            <person name="Jhangiani S."/>
            <person name="Bandaranaike D."/>
            <person name="Bellair M."/>
            <person name="Blankenburg K."/>
            <person name="Chao H."/>
            <person name="Dahdouli M."/>
            <person name="Dinh H."/>
            <person name="Doddapaneni H."/>
            <person name="English A."/>
            <person name="Firestine M."/>
            <person name="Gnanaolivu R."/>
            <person name="Gross S."/>
            <person name="Hernandez B."/>
            <person name="Javaid M."/>
            <person name="Jayaseelan J."/>
            <person name="Jones J."/>
            <person name="Khan Z."/>
            <person name="Kovar C."/>
            <person name="Kurapati P."/>
            <person name="Le B."/>
            <person name="Lee S."/>
            <person name="Li M."/>
            <person name="Mathew T."/>
            <person name="Narasimhan A."/>
            <person name="Ngo D."/>
            <person name="Nguyen L."/>
            <person name="Okwuonu G."/>
            <person name="Ongeri F."/>
            <person name="Osuji N."/>
            <person name="Pu L.-L."/>
            <person name="Puazo M."/>
            <person name="Quiroz J."/>
            <person name="Raj R."/>
            <person name="Rajbhandari K."/>
            <person name="Reid J.G."/>
            <person name="Santibanez J."/>
            <person name="Sexton D."/>
            <person name="Skinner E."/>
            <person name="Vee V."/>
            <person name="Weissenberger G."/>
            <person name="Wu Y."/>
            <person name="Xin Y."/>
            <person name="Han Y."/>
            <person name="Campbell C."/>
            <person name="Brown A."/>
            <person name="Sullivan B."/>
            <person name="Shelton J."/>
            <person name="Brown S."/>
            <person name="Dudchenko O."/>
            <person name="Machol I."/>
            <person name="Durand N."/>
            <person name="Shamim M."/>
            <person name="Lieberman A."/>
            <person name="Muzny D.M."/>
            <person name="Richards S."/>
            <person name="Yoder A."/>
            <person name="Worley K.C."/>
            <person name="Rogers J."/>
            <person name="Gibbs R.A."/>
        </authorList>
    </citation>
    <scope>NUCLEOTIDE SEQUENCE [LARGE SCALE GENOMIC DNA]</scope>
</reference>
<dbReference type="EMBL" id="ABDC03011153">
    <property type="status" value="NOT_ANNOTATED_CDS"/>
    <property type="molecule type" value="Genomic_DNA"/>
</dbReference>
<protein>
    <submittedName>
        <fullName evidence="3">RNA binding motif protein 43</fullName>
    </submittedName>
</protein>
<dbReference type="Proteomes" id="UP000694394">
    <property type="component" value="Chromosome 8"/>
</dbReference>
<dbReference type="GO" id="GO:0003723">
    <property type="term" value="F:RNA binding"/>
    <property type="evidence" value="ECO:0007669"/>
    <property type="project" value="UniProtKB-UniRule"/>
</dbReference>
<dbReference type="Ensembl" id="ENSMICT00000002074.3">
    <property type="protein sequence ID" value="ENSMICP00000001898.2"/>
    <property type="gene ID" value="ENSMICG00000002078.3"/>
</dbReference>
<feature type="domain" description="RRM" evidence="2">
    <location>
        <begin position="15"/>
        <end position="96"/>
    </location>
</feature>
<dbReference type="KEGG" id="mmur:105879609"/>
<keyword evidence="1" id="KW-0694">RNA-binding</keyword>
<evidence type="ECO:0000259" key="2">
    <source>
        <dbReference type="PROSITE" id="PS50102"/>
    </source>
</evidence>